<evidence type="ECO:0000313" key="2">
    <source>
        <dbReference type="EMBL" id="MBJ7538522.1"/>
    </source>
</evidence>
<gene>
    <name evidence="2" type="ORF">I8J31_12625</name>
</gene>
<dbReference type="EMBL" id="JAEMNX010000014">
    <property type="protein sequence ID" value="MBJ7538522.1"/>
    <property type="molecule type" value="Genomic_DNA"/>
</dbReference>
<sequence length="274" mass="31282">MILISLFVGICVAIIVLAISRQIWAKKQSKQKSINGVSGIKQLIELIKLTQQHRGMHSGFINGQSEFKSKLDSLESNIQYRYKALLKFEAEQKYPDSLSSHYQFKQWQRLIQANNITSSESFQLHSGLIARQLDALWDMSDEFALTSNHDEEIRSSAQRFVKTLPELAEAFGQVRALSVQIASTQTISSDKKLQLVFTLGKIEKHLHALRSSLAKKDYEHLNQYVQKVTLSIKEQNINKQNPDTLFKEATQIIDEVFSFIHSGFEQLKQKVSAL</sequence>
<accession>A0A934N291</accession>
<name>A0A934N291_9GAMM</name>
<dbReference type="Pfam" id="PF08376">
    <property type="entry name" value="NIT"/>
    <property type="match status" value="1"/>
</dbReference>
<dbReference type="Proteomes" id="UP000628710">
    <property type="component" value="Unassembled WGS sequence"/>
</dbReference>
<reference evidence="2" key="1">
    <citation type="submission" date="2020-12" db="EMBL/GenBank/DDBJ databases">
        <title>Marinomonas arctica sp. nov., a psychrotolerant bacterium isolated from the Arctic.</title>
        <authorList>
            <person name="Zhang Y."/>
        </authorList>
    </citation>
    <scope>NUCLEOTIDE SEQUENCE</scope>
    <source>
        <strain evidence="2">C1424</strain>
    </source>
</reference>
<keyword evidence="3" id="KW-1185">Reference proteome</keyword>
<dbReference type="RefSeq" id="WP_199468925.1">
    <property type="nucleotide sequence ID" value="NZ_JAEMNX010000014.1"/>
</dbReference>
<feature type="domain" description="Nitrate/nitrite sensing protein" evidence="1">
    <location>
        <begin position="46"/>
        <end position="255"/>
    </location>
</feature>
<dbReference type="AlphaFoldDB" id="A0A934N291"/>
<protein>
    <recommendedName>
        <fullName evidence="1">Nitrate/nitrite sensing protein domain-containing protein</fullName>
    </recommendedName>
</protein>
<comment type="caution">
    <text evidence="2">The sequence shown here is derived from an EMBL/GenBank/DDBJ whole genome shotgun (WGS) entry which is preliminary data.</text>
</comment>
<evidence type="ECO:0000259" key="1">
    <source>
        <dbReference type="Pfam" id="PF08376"/>
    </source>
</evidence>
<dbReference type="InterPro" id="IPR013587">
    <property type="entry name" value="Nitrate/nitrite_sensing"/>
</dbReference>
<organism evidence="2 3">
    <name type="scientific">Marinomonas transparens</name>
    <dbReference type="NCBI Taxonomy" id="2795388"/>
    <lineage>
        <taxon>Bacteria</taxon>
        <taxon>Pseudomonadati</taxon>
        <taxon>Pseudomonadota</taxon>
        <taxon>Gammaproteobacteria</taxon>
        <taxon>Oceanospirillales</taxon>
        <taxon>Oceanospirillaceae</taxon>
        <taxon>Marinomonas</taxon>
    </lineage>
</organism>
<proteinExistence type="predicted"/>
<evidence type="ECO:0000313" key="3">
    <source>
        <dbReference type="Proteomes" id="UP000628710"/>
    </source>
</evidence>